<dbReference type="EMBL" id="MT141765">
    <property type="protein sequence ID" value="QJA70121.1"/>
    <property type="molecule type" value="Genomic_DNA"/>
</dbReference>
<dbReference type="AlphaFoldDB" id="A0A6M3JM88"/>
<evidence type="ECO:0000259" key="1">
    <source>
        <dbReference type="Pfam" id="PF02954"/>
    </source>
</evidence>
<sequence>MKIFVKKALVAAKKIKSKTRAEQIVHFGGNMNNVTIGDINLTITVSAEIVDSLHEVKNIIDKLAISPPGSTPVKQIFYALPKQIEMDSLNLEEIKTRVVRLALDKHGWNRTHAAEELGVSVRGLRDWINKYGLKG</sequence>
<dbReference type="InterPro" id="IPR002197">
    <property type="entry name" value="HTH_Fis"/>
</dbReference>
<accession>A0A6M3JM88</accession>
<proteinExistence type="predicted"/>
<evidence type="ECO:0000313" key="2">
    <source>
        <dbReference type="EMBL" id="QJA70121.1"/>
    </source>
</evidence>
<name>A0A6M3JM88_9ZZZZ</name>
<dbReference type="PRINTS" id="PR01590">
    <property type="entry name" value="HTHFIS"/>
</dbReference>
<feature type="domain" description="DNA binding HTH" evidence="1">
    <location>
        <begin position="91"/>
        <end position="131"/>
    </location>
</feature>
<reference evidence="2" key="1">
    <citation type="submission" date="2020-03" db="EMBL/GenBank/DDBJ databases">
        <title>The deep terrestrial virosphere.</title>
        <authorList>
            <person name="Holmfeldt K."/>
            <person name="Nilsson E."/>
            <person name="Simone D."/>
            <person name="Lopez-Fernandez M."/>
            <person name="Wu X."/>
            <person name="de Brujin I."/>
            <person name="Lundin D."/>
            <person name="Andersson A."/>
            <person name="Bertilsson S."/>
            <person name="Dopson M."/>
        </authorList>
    </citation>
    <scope>NUCLEOTIDE SEQUENCE</scope>
    <source>
        <strain evidence="2">MM415A03982</strain>
    </source>
</reference>
<dbReference type="SUPFAM" id="SSF46689">
    <property type="entry name" value="Homeodomain-like"/>
    <property type="match status" value="1"/>
</dbReference>
<dbReference type="Gene3D" id="1.10.10.60">
    <property type="entry name" value="Homeodomain-like"/>
    <property type="match status" value="1"/>
</dbReference>
<organism evidence="2">
    <name type="scientific">viral metagenome</name>
    <dbReference type="NCBI Taxonomy" id="1070528"/>
    <lineage>
        <taxon>unclassified sequences</taxon>
        <taxon>metagenomes</taxon>
        <taxon>organismal metagenomes</taxon>
    </lineage>
</organism>
<dbReference type="GO" id="GO:0043565">
    <property type="term" value="F:sequence-specific DNA binding"/>
    <property type="evidence" value="ECO:0007669"/>
    <property type="project" value="InterPro"/>
</dbReference>
<dbReference type="Pfam" id="PF02954">
    <property type="entry name" value="HTH_8"/>
    <property type="match status" value="1"/>
</dbReference>
<dbReference type="InterPro" id="IPR009057">
    <property type="entry name" value="Homeodomain-like_sf"/>
</dbReference>
<gene>
    <name evidence="2" type="ORF">MM415A03982_0011</name>
</gene>
<protein>
    <submittedName>
        <fullName evidence="2">Putative DNA binding, helix-turn-helix domain containing protein</fullName>
    </submittedName>
</protein>